<sequence length="309" mass="33744">MTMSSPTMMVTPSSVDVPVNIPAVTKRTGPQHEISERSAFAGTITTDAESLSLSSVGSESEMHHMDRLGEGPEGAEATEAIQASTSELEVPDTACPSSSGGSSSPPTLPTSPTLPLSLPCSILKCRNSDRASIKDTKRAWKCLPKPDLDIIIGNASSSTTESSNTANTASTALNDDSPRKGLEWGVVQIRNYAQTIGDNPSVSYGTPIQLDWDYEENDAVQLLEYETNRGTRRTLRQMVLSYYHRKNVLSWQYGHTEADIKAAKKEASRTKFKREITCGLLMAMPVEAAVESARRKTKRYFHKKENKQG</sequence>
<organism evidence="2 3">
    <name type="scientific">Cylindrotheca closterium</name>
    <dbReference type="NCBI Taxonomy" id="2856"/>
    <lineage>
        <taxon>Eukaryota</taxon>
        <taxon>Sar</taxon>
        <taxon>Stramenopiles</taxon>
        <taxon>Ochrophyta</taxon>
        <taxon>Bacillariophyta</taxon>
        <taxon>Bacillariophyceae</taxon>
        <taxon>Bacillariophycidae</taxon>
        <taxon>Bacillariales</taxon>
        <taxon>Bacillariaceae</taxon>
        <taxon>Cylindrotheca</taxon>
    </lineage>
</organism>
<feature type="compositionally biased region" description="Basic and acidic residues" evidence="1">
    <location>
        <begin position="60"/>
        <end position="70"/>
    </location>
</feature>
<dbReference type="AlphaFoldDB" id="A0AAD2G548"/>
<feature type="compositionally biased region" description="Low complexity" evidence="1">
    <location>
        <begin position="155"/>
        <end position="174"/>
    </location>
</feature>
<feature type="compositionally biased region" description="Low complexity" evidence="1">
    <location>
        <begin position="95"/>
        <end position="113"/>
    </location>
</feature>
<reference evidence="2" key="1">
    <citation type="submission" date="2023-08" db="EMBL/GenBank/DDBJ databases">
        <authorList>
            <person name="Audoor S."/>
            <person name="Bilcke G."/>
        </authorList>
    </citation>
    <scope>NUCLEOTIDE SEQUENCE</scope>
</reference>
<proteinExistence type="predicted"/>
<evidence type="ECO:0000256" key="1">
    <source>
        <dbReference type="SAM" id="MobiDB-lite"/>
    </source>
</evidence>
<feature type="compositionally biased region" description="Low complexity" evidence="1">
    <location>
        <begin position="49"/>
        <end position="59"/>
    </location>
</feature>
<dbReference type="Proteomes" id="UP001295423">
    <property type="component" value="Unassembled WGS sequence"/>
</dbReference>
<feature type="region of interest" description="Disordered" evidence="1">
    <location>
        <begin position="155"/>
        <end position="176"/>
    </location>
</feature>
<evidence type="ECO:0000313" key="3">
    <source>
        <dbReference type="Proteomes" id="UP001295423"/>
    </source>
</evidence>
<evidence type="ECO:0000313" key="2">
    <source>
        <dbReference type="EMBL" id="CAJ1962709.1"/>
    </source>
</evidence>
<dbReference type="EMBL" id="CAKOGP040002114">
    <property type="protein sequence ID" value="CAJ1962709.1"/>
    <property type="molecule type" value="Genomic_DNA"/>
</dbReference>
<protein>
    <submittedName>
        <fullName evidence="2">Uncharacterized protein</fullName>
    </submittedName>
</protein>
<name>A0AAD2G548_9STRA</name>
<keyword evidence="3" id="KW-1185">Reference proteome</keyword>
<gene>
    <name evidence="2" type="ORF">CYCCA115_LOCUS19817</name>
</gene>
<accession>A0AAD2G548</accession>
<comment type="caution">
    <text evidence="2">The sequence shown here is derived from an EMBL/GenBank/DDBJ whole genome shotgun (WGS) entry which is preliminary data.</text>
</comment>
<feature type="region of interest" description="Disordered" evidence="1">
    <location>
        <begin position="26"/>
        <end position="113"/>
    </location>
</feature>